<feature type="transmembrane region" description="Helical" evidence="1">
    <location>
        <begin position="29"/>
        <end position="55"/>
    </location>
</feature>
<keyword evidence="1" id="KW-1133">Transmembrane helix</keyword>
<dbReference type="AlphaFoldDB" id="A0A921KF97"/>
<protein>
    <submittedName>
        <fullName evidence="2">Uncharacterized protein</fullName>
    </submittedName>
</protein>
<reference evidence="2" key="2">
    <citation type="submission" date="2021-09" db="EMBL/GenBank/DDBJ databases">
        <authorList>
            <person name="Gilroy R."/>
        </authorList>
    </citation>
    <scope>NUCLEOTIDE SEQUENCE</scope>
    <source>
        <strain evidence="2">CHK171-7178</strain>
    </source>
</reference>
<gene>
    <name evidence="2" type="ORF">K8V56_14350</name>
</gene>
<evidence type="ECO:0000256" key="1">
    <source>
        <dbReference type="SAM" id="Phobius"/>
    </source>
</evidence>
<dbReference type="EMBL" id="DYWT01000227">
    <property type="protein sequence ID" value="HJF32939.1"/>
    <property type="molecule type" value="Genomic_DNA"/>
</dbReference>
<dbReference type="Gene3D" id="1.10.1760.20">
    <property type="match status" value="1"/>
</dbReference>
<dbReference type="Proteomes" id="UP000698173">
    <property type="component" value="Unassembled WGS sequence"/>
</dbReference>
<comment type="caution">
    <text evidence="2">The sequence shown here is derived from an EMBL/GenBank/DDBJ whole genome shotgun (WGS) entry which is preliminary data.</text>
</comment>
<sequence length="188" mass="20940">MYFNESIPSHPKDIHQFFDKWSSTKKMSFTALMTALAVILQAAGGMLPGIGYFFSPFATAPILLAALISFRSGVSTYLLTSCLLLLIQPSELIIFPFTTGLLGLGLGWTFCKLNRRFGILIVNGLLLLLGACIPLYVFGFPLFGPVISPWFNIQSMIGILGFSLIYSWLWLEFGLFLLRKINMVLDLK</sequence>
<feature type="transmembrane region" description="Helical" evidence="1">
    <location>
        <begin position="117"/>
        <end position="137"/>
    </location>
</feature>
<feature type="transmembrane region" description="Helical" evidence="1">
    <location>
        <begin position="93"/>
        <end position="110"/>
    </location>
</feature>
<feature type="transmembrane region" description="Helical" evidence="1">
    <location>
        <begin position="62"/>
        <end position="87"/>
    </location>
</feature>
<evidence type="ECO:0000313" key="2">
    <source>
        <dbReference type="EMBL" id="HJF32939.1"/>
    </source>
</evidence>
<evidence type="ECO:0000313" key="3">
    <source>
        <dbReference type="Proteomes" id="UP000698173"/>
    </source>
</evidence>
<name>A0A921KF97_SPOPS</name>
<organism evidence="2 3">
    <name type="scientific">Sporosarcina psychrophila</name>
    <name type="common">Bacillus psychrophilus</name>
    <dbReference type="NCBI Taxonomy" id="1476"/>
    <lineage>
        <taxon>Bacteria</taxon>
        <taxon>Bacillati</taxon>
        <taxon>Bacillota</taxon>
        <taxon>Bacilli</taxon>
        <taxon>Bacillales</taxon>
        <taxon>Caryophanaceae</taxon>
        <taxon>Sporosarcina</taxon>
    </lineage>
</organism>
<proteinExistence type="predicted"/>
<accession>A0A921KF97</accession>
<feature type="transmembrane region" description="Helical" evidence="1">
    <location>
        <begin position="157"/>
        <end position="178"/>
    </location>
</feature>
<keyword evidence="1" id="KW-0472">Membrane</keyword>
<reference evidence="2" key="1">
    <citation type="journal article" date="2021" name="PeerJ">
        <title>Extensive microbial diversity within the chicken gut microbiome revealed by metagenomics and culture.</title>
        <authorList>
            <person name="Gilroy R."/>
            <person name="Ravi A."/>
            <person name="Getino M."/>
            <person name="Pursley I."/>
            <person name="Horton D.L."/>
            <person name="Alikhan N.F."/>
            <person name="Baker D."/>
            <person name="Gharbi K."/>
            <person name="Hall N."/>
            <person name="Watson M."/>
            <person name="Adriaenssens E.M."/>
            <person name="Foster-Nyarko E."/>
            <person name="Jarju S."/>
            <person name="Secka A."/>
            <person name="Antonio M."/>
            <person name="Oren A."/>
            <person name="Chaudhuri R.R."/>
            <person name="La Ragione R."/>
            <person name="Hildebrand F."/>
            <person name="Pallen M.J."/>
        </authorList>
    </citation>
    <scope>NUCLEOTIDE SEQUENCE</scope>
    <source>
        <strain evidence="2">CHK171-7178</strain>
    </source>
</reference>
<keyword evidence="1" id="KW-0812">Transmembrane</keyword>